<keyword evidence="2" id="KW-0472">Membrane</keyword>
<organism evidence="3 4">
    <name type="scientific">Kitasatospora terrestris</name>
    <dbReference type="NCBI Taxonomy" id="258051"/>
    <lineage>
        <taxon>Bacteria</taxon>
        <taxon>Bacillati</taxon>
        <taxon>Actinomycetota</taxon>
        <taxon>Actinomycetes</taxon>
        <taxon>Kitasatosporales</taxon>
        <taxon>Streptomycetaceae</taxon>
        <taxon>Kitasatospora</taxon>
    </lineage>
</organism>
<comment type="caution">
    <text evidence="3">The sequence shown here is derived from an EMBL/GenBank/DDBJ whole genome shotgun (WGS) entry which is preliminary data.</text>
</comment>
<protein>
    <submittedName>
        <fullName evidence="3">Uncharacterized protein</fullName>
    </submittedName>
</protein>
<evidence type="ECO:0000313" key="4">
    <source>
        <dbReference type="Proteomes" id="UP001501752"/>
    </source>
</evidence>
<name>A0ABP9DJ15_9ACTN</name>
<evidence type="ECO:0000256" key="2">
    <source>
        <dbReference type="SAM" id="Phobius"/>
    </source>
</evidence>
<keyword evidence="2" id="KW-0812">Transmembrane</keyword>
<accession>A0ABP9DJ15</accession>
<feature type="region of interest" description="Disordered" evidence="1">
    <location>
        <begin position="26"/>
        <end position="49"/>
    </location>
</feature>
<proteinExistence type="predicted"/>
<sequence length="81" mass="8290">MLAIAALGVFAGALFRMTPPALRRRGPGASALVGGSRVPADGGRQRGPYEEVARRGRRAGIAMAVLAVVAVAFTVCSLRGI</sequence>
<evidence type="ECO:0000313" key="3">
    <source>
        <dbReference type="EMBL" id="GAA4843125.1"/>
    </source>
</evidence>
<keyword evidence="2" id="KW-1133">Transmembrane helix</keyword>
<feature type="transmembrane region" description="Helical" evidence="2">
    <location>
        <begin position="59"/>
        <end position="78"/>
    </location>
</feature>
<evidence type="ECO:0000256" key="1">
    <source>
        <dbReference type="SAM" id="MobiDB-lite"/>
    </source>
</evidence>
<gene>
    <name evidence="3" type="ORF">GCM10023235_18960</name>
</gene>
<keyword evidence="4" id="KW-1185">Reference proteome</keyword>
<dbReference type="Proteomes" id="UP001501752">
    <property type="component" value="Unassembled WGS sequence"/>
</dbReference>
<reference evidence="4" key="1">
    <citation type="journal article" date="2019" name="Int. J. Syst. Evol. Microbiol.">
        <title>The Global Catalogue of Microorganisms (GCM) 10K type strain sequencing project: providing services to taxonomists for standard genome sequencing and annotation.</title>
        <authorList>
            <consortium name="The Broad Institute Genomics Platform"/>
            <consortium name="The Broad Institute Genome Sequencing Center for Infectious Disease"/>
            <person name="Wu L."/>
            <person name="Ma J."/>
        </authorList>
    </citation>
    <scope>NUCLEOTIDE SEQUENCE [LARGE SCALE GENOMIC DNA]</scope>
    <source>
        <strain evidence="4">JCM 13006</strain>
    </source>
</reference>
<dbReference type="EMBL" id="BAABIS010000001">
    <property type="protein sequence ID" value="GAA4843125.1"/>
    <property type="molecule type" value="Genomic_DNA"/>
</dbReference>